<comment type="caution">
    <text evidence="1">The sequence shown here is derived from an EMBL/GenBank/DDBJ whole genome shotgun (WGS) entry which is preliminary data.</text>
</comment>
<accession>A0A413V0P4</accession>
<sequence length="115" mass="13804">MIKAELRSENTFCFTINASIFNERVLTKALYWYAESFIIYWNKNKDNLFEITLELKPSANKIYTFEYVTHKFNQDLIDYKNRDLITNETKDIRNILYVKAFANNDDFEDFNLASE</sequence>
<dbReference type="NCBIfam" id="TIGR03976">
    <property type="entry name" value="chp_LLNDYxLRE"/>
    <property type="match status" value="1"/>
</dbReference>
<evidence type="ECO:0000313" key="1">
    <source>
        <dbReference type="EMBL" id="MDC2410982.1"/>
    </source>
</evidence>
<dbReference type="Proteomes" id="UP001214017">
    <property type="component" value="Unassembled WGS sequence"/>
</dbReference>
<evidence type="ECO:0000313" key="2">
    <source>
        <dbReference type="EMBL" id="MDC7958429.1"/>
    </source>
</evidence>
<proteinExistence type="predicted"/>
<gene>
    <name evidence="1" type="primary">hxsD</name>
    <name evidence="1" type="ORF">PO240_24225</name>
    <name evidence="2" type="ORF">PQ628_09415</name>
</gene>
<reference evidence="1" key="1">
    <citation type="submission" date="2022-10" db="EMBL/GenBank/DDBJ databases">
        <title>Human gut microbiome strain richness.</title>
        <authorList>
            <person name="Chen-Liaw A."/>
        </authorList>
    </citation>
    <scope>NUCLEOTIDE SEQUENCE</scope>
    <source>
        <strain evidence="1">F7_m1001271B151109d0_201107</strain>
        <strain evidence="2">RTP21484st1_H8_RTP21484_190118</strain>
    </source>
</reference>
<dbReference type="EMBL" id="JAQQPO010000009">
    <property type="protein sequence ID" value="MDC7958429.1"/>
    <property type="molecule type" value="Genomic_DNA"/>
</dbReference>
<organism evidence="1 3">
    <name type="scientific">Bacteroides ovatus</name>
    <dbReference type="NCBI Taxonomy" id="28116"/>
    <lineage>
        <taxon>Bacteria</taxon>
        <taxon>Pseudomonadati</taxon>
        <taxon>Bacteroidota</taxon>
        <taxon>Bacteroidia</taxon>
        <taxon>Bacteroidales</taxon>
        <taxon>Bacteroidaceae</taxon>
        <taxon>Bacteroides</taxon>
    </lineage>
</organism>
<protein>
    <submittedName>
        <fullName evidence="1">His-Xaa-Ser system protein HxsD</fullName>
    </submittedName>
</protein>
<dbReference type="EMBL" id="JAQNWR010000025">
    <property type="protein sequence ID" value="MDC2410982.1"/>
    <property type="molecule type" value="Genomic_DNA"/>
</dbReference>
<name>A0A413V0P4_BACOV</name>
<dbReference type="AlphaFoldDB" id="A0A413V0P4"/>
<dbReference type="RefSeq" id="WP_004323515.1">
    <property type="nucleotide sequence ID" value="NZ_BAABYJ010000002.1"/>
</dbReference>
<evidence type="ECO:0000313" key="3">
    <source>
        <dbReference type="Proteomes" id="UP001214017"/>
    </source>
</evidence>
<dbReference type="InterPro" id="IPR023974">
    <property type="entry name" value="HxsD"/>
</dbReference>
<dbReference type="Proteomes" id="UP001215078">
    <property type="component" value="Unassembled WGS sequence"/>
</dbReference>